<dbReference type="PROSITE" id="PS51257">
    <property type="entry name" value="PROKAR_LIPOPROTEIN"/>
    <property type="match status" value="1"/>
</dbReference>
<dbReference type="EMBL" id="QFQP01000001">
    <property type="protein sequence ID" value="PZR18327.1"/>
    <property type="molecule type" value="Genomic_DNA"/>
</dbReference>
<proteinExistence type="predicted"/>
<feature type="chain" id="PRO_5016115604" evidence="1">
    <location>
        <begin position="20"/>
        <end position="353"/>
    </location>
</feature>
<reference evidence="2 3" key="1">
    <citation type="submission" date="2017-08" db="EMBL/GenBank/DDBJ databases">
        <title>Infants hospitalized years apart are colonized by the same room-sourced microbial strains.</title>
        <authorList>
            <person name="Brooks B."/>
            <person name="Olm M.R."/>
            <person name="Firek B.A."/>
            <person name="Baker R."/>
            <person name="Thomas B.C."/>
            <person name="Morowitz M.J."/>
            <person name="Banfield J.F."/>
        </authorList>
    </citation>
    <scope>NUCLEOTIDE SEQUENCE [LARGE SCALE GENOMIC DNA]</scope>
    <source>
        <strain evidence="2">S2_003_000_R2_14</strain>
    </source>
</reference>
<evidence type="ECO:0000313" key="2">
    <source>
        <dbReference type="EMBL" id="PZR18327.1"/>
    </source>
</evidence>
<evidence type="ECO:0000256" key="1">
    <source>
        <dbReference type="SAM" id="SignalP"/>
    </source>
</evidence>
<dbReference type="AlphaFoldDB" id="A0A2W5TW56"/>
<accession>A0A2W5TW56</accession>
<feature type="signal peptide" evidence="1">
    <location>
        <begin position="1"/>
        <end position="19"/>
    </location>
</feature>
<gene>
    <name evidence="2" type="ORF">DI536_00115</name>
</gene>
<organism evidence="2 3">
    <name type="scientific">Archangium gephyra</name>
    <dbReference type="NCBI Taxonomy" id="48"/>
    <lineage>
        <taxon>Bacteria</taxon>
        <taxon>Pseudomonadati</taxon>
        <taxon>Myxococcota</taxon>
        <taxon>Myxococcia</taxon>
        <taxon>Myxococcales</taxon>
        <taxon>Cystobacterineae</taxon>
        <taxon>Archangiaceae</taxon>
        <taxon>Archangium</taxon>
    </lineage>
</organism>
<protein>
    <submittedName>
        <fullName evidence="2">Uncharacterized protein</fullName>
    </submittedName>
</protein>
<sequence length="353" mass="35511">MRVLALVAVVTVGALSACSKPACDRSNCSVGCCDASGTCQAGNTANACGIGGNTCTTCQFTQSCMQGACFGGNTGGSGGTGGGTGGGTNTQNGLTVFPTTASVPYSSSLTLSAALEASASSPDVSFSLEQSATGQLSRLNNQTAVYYAPNSGSARTVRIRATADYNTSVSQLIELTLAPSSAVTDAIFPSSRASTVMVVGVGEKQTFAVTRYVTPTQLSSLTTAEWFRWPSGQSFAATYTGDANVKRIYARDPATNQYLSTDVSTIGLQRVSVEISPASATVAPNGVIQFTATASDGSAVDWMVLNSGGGDVGTVNSGTYTAPAAPGIYLVAAFVGQVASTDASVAVATVIVQ</sequence>
<name>A0A2W5TW56_9BACT</name>
<dbReference type="Proteomes" id="UP000249061">
    <property type="component" value="Unassembled WGS sequence"/>
</dbReference>
<keyword evidence="1" id="KW-0732">Signal</keyword>
<comment type="caution">
    <text evidence="2">The sequence shown here is derived from an EMBL/GenBank/DDBJ whole genome shotgun (WGS) entry which is preliminary data.</text>
</comment>
<evidence type="ECO:0000313" key="3">
    <source>
        <dbReference type="Proteomes" id="UP000249061"/>
    </source>
</evidence>